<dbReference type="RefSeq" id="WP_145188731.1">
    <property type="nucleotide sequence ID" value="NZ_CP036266.1"/>
</dbReference>
<evidence type="ECO:0000313" key="1">
    <source>
        <dbReference type="EMBL" id="QDT22600.1"/>
    </source>
</evidence>
<evidence type="ECO:0000313" key="2">
    <source>
        <dbReference type="Proteomes" id="UP000320421"/>
    </source>
</evidence>
<gene>
    <name evidence="1" type="ORF">HG66A1_44080</name>
</gene>
<proteinExistence type="predicted"/>
<dbReference type="Proteomes" id="UP000320421">
    <property type="component" value="Chromosome"/>
</dbReference>
<organism evidence="1 2">
    <name type="scientific">Gimesia chilikensis</name>
    <dbReference type="NCBI Taxonomy" id="2605989"/>
    <lineage>
        <taxon>Bacteria</taxon>
        <taxon>Pseudomonadati</taxon>
        <taxon>Planctomycetota</taxon>
        <taxon>Planctomycetia</taxon>
        <taxon>Planctomycetales</taxon>
        <taxon>Planctomycetaceae</taxon>
        <taxon>Gimesia</taxon>
    </lineage>
</organism>
<name>A0A517PTA4_9PLAN</name>
<dbReference type="EMBL" id="CP036266">
    <property type="protein sequence ID" value="QDT22600.1"/>
    <property type="molecule type" value="Genomic_DNA"/>
</dbReference>
<dbReference type="AlphaFoldDB" id="A0A517PTA4"/>
<protein>
    <submittedName>
        <fullName evidence="1">Uncharacterized protein</fullName>
    </submittedName>
</protein>
<reference evidence="1 2" key="1">
    <citation type="submission" date="2019-02" db="EMBL/GenBank/DDBJ databases">
        <title>Deep-cultivation of Planctomycetes and their phenomic and genomic characterization uncovers novel biology.</title>
        <authorList>
            <person name="Wiegand S."/>
            <person name="Jogler M."/>
            <person name="Boedeker C."/>
            <person name="Pinto D."/>
            <person name="Vollmers J."/>
            <person name="Rivas-Marin E."/>
            <person name="Kohn T."/>
            <person name="Peeters S.H."/>
            <person name="Heuer A."/>
            <person name="Rast P."/>
            <person name="Oberbeckmann S."/>
            <person name="Bunk B."/>
            <person name="Jeske O."/>
            <person name="Meyerdierks A."/>
            <person name="Storesund J.E."/>
            <person name="Kallscheuer N."/>
            <person name="Luecker S."/>
            <person name="Lage O.M."/>
            <person name="Pohl T."/>
            <person name="Merkel B.J."/>
            <person name="Hornburger P."/>
            <person name="Mueller R.-W."/>
            <person name="Bruemmer F."/>
            <person name="Labrenz M."/>
            <person name="Spormann A.M."/>
            <person name="Op den Camp H."/>
            <person name="Overmann J."/>
            <person name="Amann R."/>
            <person name="Jetten M.S.M."/>
            <person name="Mascher T."/>
            <person name="Medema M.H."/>
            <person name="Devos D.P."/>
            <person name="Kaster A.-K."/>
            <person name="Ovreas L."/>
            <person name="Rohde M."/>
            <person name="Galperin M.Y."/>
            <person name="Jogler C."/>
        </authorList>
    </citation>
    <scope>NUCLEOTIDE SEQUENCE [LARGE SCALE GENOMIC DNA]</scope>
    <source>
        <strain evidence="1 2">HG66A1</strain>
    </source>
</reference>
<sequence length="138" mass="15386">MKDMLTTTSSLIVILFCLSVLFLSEDPPDATPGVVELPSRHNALNAETKHPLAKTTFFHRVQSVRFKKGVLNFVTAGEEGLEDHFFLIRDKNVILVKAAGGNMPRNSLKFEDDGHNTLLVTIPNTFDVDLMKELTAQF</sequence>
<keyword evidence="2" id="KW-1185">Reference proteome</keyword>
<accession>A0A517PTA4</accession>
<dbReference type="OrthoDB" id="290285at2"/>